<dbReference type="AlphaFoldDB" id="A0A804JEQ6"/>
<accession>A0A804JEQ6</accession>
<reference evidence="1" key="1">
    <citation type="submission" date="2021-05" db="UniProtKB">
        <authorList>
            <consortium name="EnsemblPlants"/>
        </authorList>
    </citation>
    <scope>IDENTIFICATION</scope>
    <source>
        <strain evidence="1">subsp. malaccensis</strain>
    </source>
</reference>
<dbReference type="Gramene" id="Ma06_t10330.1">
    <property type="protein sequence ID" value="Ma06_p10330.1"/>
    <property type="gene ID" value="Ma06_g10330"/>
</dbReference>
<keyword evidence="2" id="KW-1185">Reference proteome</keyword>
<sequence>MMLQDSHKNDELIMSYGQTSYEVFIIDQ</sequence>
<name>A0A804JEQ6_MUSAM</name>
<organism evidence="1 2">
    <name type="scientific">Musa acuminata subsp. malaccensis</name>
    <name type="common">Wild banana</name>
    <name type="synonym">Musa malaccensis</name>
    <dbReference type="NCBI Taxonomy" id="214687"/>
    <lineage>
        <taxon>Eukaryota</taxon>
        <taxon>Viridiplantae</taxon>
        <taxon>Streptophyta</taxon>
        <taxon>Embryophyta</taxon>
        <taxon>Tracheophyta</taxon>
        <taxon>Spermatophyta</taxon>
        <taxon>Magnoliopsida</taxon>
        <taxon>Liliopsida</taxon>
        <taxon>Zingiberales</taxon>
        <taxon>Musaceae</taxon>
        <taxon>Musa</taxon>
    </lineage>
</organism>
<protein>
    <submittedName>
        <fullName evidence="1">Uncharacterized protein</fullName>
    </submittedName>
</protein>
<dbReference type="InParanoid" id="A0A804JEQ6"/>
<dbReference type="Proteomes" id="UP000012960">
    <property type="component" value="Unplaced"/>
</dbReference>
<proteinExistence type="predicted"/>
<evidence type="ECO:0000313" key="1">
    <source>
        <dbReference type="EnsemblPlants" id="Ma06_p10330.1"/>
    </source>
</evidence>
<dbReference type="EnsemblPlants" id="Ma06_t10330.1">
    <property type="protein sequence ID" value="Ma06_p10330.1"/>
    <property type="gene ID" value="Ma06_g10330"/>
</dbReference>
<evidence type="ECO:0000313" key="2">
    <source>
        <dbReference type="Proteomes" id="UP000012960"/>
    </source>
</evidence>